<name>A0A210QN93_MIZYE</name>
<feature type="coiled-coil region" evidence="2">
    <location>
        <begin position="50"/>
        <end position="77"/>
    </location>
</feature>
<evidence type="ECO:0000259" key="3">
    <source>
        <dbReference type="Pfam" id="PF02114"/>
    </source>
</evidence>
<gene>
    <name evidence="4" type="ORF">KP79_PYT06739</name>
</gene>
<dbReference type="InterPro" id="IPR036249">
    <property type="entry name" value="Thioredoxin-like_sf"/>
</dbReference>
<reference evidence="4 5" key="1">
    <citation type="journal article" date="2017" name="Nat. Ecol. Evol.">
        <title>Scallop genome provides insights into evolution of bilaterian karyotype and development.</title>
        <authorList>
            <person name="Wang S."/>
            <person name="Zhang J."/>
            <person name="Jiao W."/>
            <person name="Li J."/>
            <person name="Xun X."/>
            <person name="Sun Y."/>
            <person name="Guo X."/>
            <person name="Huan P."/>
            <person name="Dong B."/>
            <person name="Zhang L."/>
            <person name="Hu X."/>
            <person name="Sun X."/>
            <person name="Wang J."/>
            <person name="Zhao C."/>
            <person name="Wang Y."/>
            <person name="Wang D."/>
            <person name="Huang X."/>
            <person name="Wang R."/>
            <person name="Lv J."/>
            <person name="Li Y."/>
            <person name="Zhang Z."/>
            <person name="Liu B."/>
            <person name="Lu W."/>
            <person name="Hui Y."/>
            <person name="Liang J."/>
            <person name="Zhou Z."/>
            <person name="Hou R."/>
            <person name="Li X."/>
            <person name="Liu Y."/>
            <person name="Li H."/>
            <person name="Ning X."/>
            <person name="Lin Y."/>
            <person name="Zhao L."/>
            <person name="Xing Q."/>
            <person name="Dou J."/>
            <person name="Li Y."/>
            <person name="Mao J."/>
            <person name="Guo H."/>
            <person name="Dou H."/>
            <person name="Li T."/>
            <person name="Mu C."/>
            <person name="Jiang W."/>
            <person name="Fu Q."/>
            <person name="Fu X."/>
            <person name="Miao Y."/>
            <person name="Liu J."/>
            <person name="Yu Q."/>
            <person name="Li R."/>
            <person name="Liao H."/>
            <person name="Li X."/>
            <person name="Kong Y."/>
            <person name="Jiang Z."/>
            <person name="Chourrout D."/>
            <person name="Li R."/>
            <person name="Bao Z."/>
        </authorList>
    </citation>
    <scope>NUCLEOTIDE SEQUENCE [LARGE SCALE GENOMIC DNA]</scope>
    <source>
        <strain evidence="4 5">PY_sf001</strain>
    </source>
</reference>
<dbReference type="PANTHER" id="PTHR45809:SF3">
    <property type="entry name" value="VIRAL IAP-ASSOCIATED FACTOR HOMOLOG"/>
    <property type="match status" value="1"/>
</dbReference>
<organism evidence="4 5">
    <name type="scientific">Mizuhopecten yessoensis</name>
    <name type="common">Japanese scallop</name>
    <name type="synonym">Patinopecten yessoensis</name>
    <dbReference type="NCBI Taxonomy" id="6573"/>
    <lineage>
        <taxon>Eukaryota</taxon>
        <taxon>Metazoa</taxon>
        <taxon>Spiralia</taxon>
        <taxon>Lophotrochozoa</taxon>
        <taxon>Mollusca</taxon>
        <taxon>Bivalvia</taxon>
        <taxon>Autobranchia</taxon>
        <taxon>Pteriomorphia</taxon>
        <taxon>Pectinida</taxon>
        <taxon>Pectinoidea</taxon>
        <taxon>Pectinidae</taxon>
        <taxon>Mizuhopecten</taxon>
    </lineage>
</organism>
<dbReference type="SUPFAM" id="SSF52833">
    <property type="entry name" value="Thioredoxin-like"/>
    <property type="match status" value="1"/>
</dbReference>
<dbReference type="InterPro" id="IPR024253">
    <property type="entry name" value="Phosducin_thioredoxin-like_dom"/>
</dbReference>
<dbReference type="AlphaFoldDB" id="A0A210QN93"/>
<proteinExistence type="inferred from homology"/>
<dbReference type="OrthoDB" id="45518at2759"/>
<comment type="caution">
    <text evidence="4">The sequence shown here is derived from an EMBL/GenBank/DDBJ whole genome shotgun (WGS) entry which is preliminary data.</text>
</comment>
<dbReference type="InterPro" id="IPR051498">
    <property type="entry name" value="Phosducin-like_chap/apop_reg"/>
</dbReference>
<dbReference type="Gene3D" id="3.40.30.10">
    <property type="entry name" value="Glutaredoxin"/>
    <property type="match status" value="1"/>
</dbReference>
<dbReference type="Pfam" id="PF02114">
    <property type="entry name" value="Phosducin"/>
    <property type="match status" value="1"/>
</dbReference>
<evidence type="ECO:0000313" key="5">
    <source>
        <dbReference type="Proteomes" id="UP000242188"/>
    </source>
</evidence>
<dbReference type="EMBL" id="NEDP02002733">
    <property type="protein sequence ID" value="OWF50210.1"/>
    <property type="molecule type" value="Genomic_DNA"/>
</dbReference>
<sequence>MQDPNADTEWNDILRAKGIIPEKEQEVTEDDVVSMLEQTIQDKAKGKDLCDMSLQELDDKEDDIDDEEERIFEAYRRQRIEEMKASAAKSKFGNVLEISKEDWVREINKAGDGIWVVLHVYKPGVPLCTLLNQHILELARKFPEVKFVKSVSSVCIPNYPDKNLPTIFVYHENEMKKQWVGPHNFGGMNFKKDELEWMLSQNGVLKTDLEGPPRQGVDDVMSRAVRESAIDSDDENDW</sequence>
<dbReference type="GO" id="GO:0005737">
    <property type="term" value="C:cytoplasm"/>
    <property type="evidence" value="ECO:0007669"/>
    <property type="project" value="TreeGrafter"/>
</dbReference>
<keyword evidence="5" id="KW-1185">Reference proteome</keyword>
<protein>
    <submittedName>
        <fullName evidence="4">Phosducin-like protein 3</fullName>
    </submittedName>
</protein>
<comment type="similarity">
    <text evidence="1">Belongs to the phosducin family.</text>
</comment>
<dbReference type="Proteomes" id="UP000242188">
    <property type="component" value="Unassembled WGS sequence"/>
</dbReference>
<accession>A0A210QN93</accession>
<evidence type="ECO:0000313" key="4">
    <source>
        <dbReference type="EMBL" id="OWF50210.1"/>
    </source>
</evidence>
<dbReference type="PANTHER" id="PTHR45809">
    <property type="entry name" value="VIRAL IAP-ASSOCIATED FACTOR HOMOLOG"/>
    <property type="match status" value="1"/>
</dbReference>
<feature type="domain" description="Phosducin" evidence="3">
    <location>
        <begin position="42"/>
        <end position="205"/>
    </location>
</feature>
<keyword evidence="2" id="KW-0175">Coiled coil</keyword>
<dbReference type="STRING" id="6573.A0A210QN93"/>
<evidence type="ECO:0000256" key="2">
    <source>
        <dbReference type="SAM" id="Coils"/>
    </source>
</evidence>
<evidence type="ECO:0000256" key="1">
    <source>
        <dbReference type="ARBA" id="ARBA00009686"/>
    </source>
</evidence>
<dbReference type="CDD" id="cd02988">
    <property type="entry name" value="Phd_like_VIAF"/>
    <property type="match status" value="1"/>
</dbReference>
<dbReference type="GO" id="GO:0006457">
    <property type="term" value="P:protein folding"/>
    <property type="evidence" value="ECO:0007669"/>
    <property type="project" value="TreeGrafter"/>
</dbReference>